<dbReference type="HOGENOM" id="CLU_1446994_0_0_0"/>
<protein>
    <submittedName>
        <fullName evidence="1">Uncharacterized protein</fullName>
    </submittedName>
</protein>
<proteinExistence type="predicted"/>
<dbReference type="KEGG" id="tsa:AciPR4_3097"/>
<name>E8V6Q3_TERSS</name>
<dbReference type="EMBL" id="CP002467">
    <property type="protein sequence ID" value="ADV83855.1"/>
    <property type="molecule type" value="Genomic_DNA"/>
</dbReference>
<accession>E8V6Q3</accession>
<evidence type="ECO:0000313" key="2">
    <source>
        <dbReference type="Proteomes" id="UP000006844"/>
    </source>
</evidence>
<sequence>MAEARQASLSAETYLIYGKALSPFDMQDVRGAIAELAMEIRGEGQTAMPELGRVLAVAKRLRGQRLEAERQEKERREHEEWVEYLRNNPEERRENARIFTDAVSRMTDDRHQAAPMDQDEKLRRLRESMAARTYECAACEMRKSFTPADFRAEADRREQESAEKENAARFATEMEAIAQGGSDGTAE</sequence>
<dbReference type="Proteomes" id="UP000006844">
    <property type="component" value="Chromosome"/>
</dbReference>
<organism evidence="1 2">
    <name type="scientific">Terriglobus saanensis (strain ATCC BAA-1853 / DSM 23119 / SP1PR4)</name>
    <dbReference type="NCBI Taxonomy" id="401053"/>
    <lineage>
        <taxon>Bacteria</taxon>
        <taxon>Pseudomonadati</taxon>
        <taxon>Acidobacteriota</taxon>
        <taxon>Terriglobia</taxon>
        <taxon>Terriglobales</taxon>
        <taxon>Acidobacteriaceae</taxon>
        <taxon>Terriglobus</taxon>
    </lineage>
</organism>
<evidence type="ECO:0000313" key="1">
    <source>
        <dbReference type="EMBL" id="ADV83855.1"/>
    </source>
</evidence>
<dbReference type="STRING" id="401053.AciPR4_3097"/>
<reference evidence="1 2" key="1">
    <citation type="journal article" date="2012" name="Stand. Genomic Sci.">
        <title>Complete genome sequence of Terriglobus saanensis type strain SP1PR4(T), an Acidobacteria from tundra soil.</title>
        <authorList>
            <person name="Rawat S.R."/>
            <person name="Mannisto M.K."/>
            <person name="Starovoytov V."/>
            <person name="Goodwin L."/>
            <person name="Nolan M."/>
            <person name="Hauser L."/>
            <person name="Land M."/>
            <person name="Davenport K.W."/>
            <person name="Woyke T."/>
            <person name="Haggblom M.M."/>
        </authorList>
    </citation>
    <scope>NUCLEOTIDE SEQUENCE</scope>
    <source>
        <strain evidence="2">ATCC BAA-1853 / DSM 23119 / SP1PR4</strain>
    </source>
</reference>
<keyword evidence="2" id="KW-1185">Reference proteome</keyword>
<gene>
    <name evidence="1" type="ordered locus">AciPR4_3097</name>
</gene>
<dbReference type="AlphaFoldDB" id="E8V6Q3"/>